<sequence length="176" mass="20173">EFSLYRYFENNTDVLNLRDYKIVLLHMKQARERIQEFERLQKARHLLDAISLLNDLLADGSEIEILSLAEIIVRRLKKLGVTNITADKENEYWYKNTRLSASRFTHSGIYHCCTFCSSGGKKEIICGCRGTMPGGYKGCGHGHIGHPGFNHWSCCGSILRNGRCLIIRKTMHQLIL</sequence>
<protein>
    <submittedName>
        <fullName evidence="1">TRI45 protein</fullName>
    </submittedName>
</protein>
<feature type="non-terminal residue" evidence="1">
    <location>
        <position position="1"/>
    </location>
</feature>
<dbReference type="EMBL" id="JAANIB010007425">
    <property type="protein sequence ID" value="KAG5326082.1"/>
    <property type="molecule type" value="Genomic_DNA"/>
</dbReference>
<dbReference type="Proteomes" id="UP000670152">
    <property type="component" value="Unassembled WGS sequence"/>
</dbReference>
<organism evidence="1 2">
    <name type="scientific">Acromyrmex heyeri</name>
    <dbReference type="NCBI Taxonomy" id="230685"/>
    <lineage>
        <taxon>Eukaryota</taxon>
        <taxon>Metazoa</taxon>
        <taxon>Ecdysozoa</taxon>
        <taxon>Arthropoda</taxon>
        <taxon>Hexapoda</taxon>
        <taxon>Insecta</taxon>
        <taxon>Pterygota</taxon>
        <taxon>Neoptera</taxon>
        <taxon>Endopterygota</taxon>
        <taxon>Hymenoptera</taxon>
        <taxon>Apocrita</taxon>
        <taxon>Aculeata</taxon>
        <taxon>Formicoidea</taxon>
        <taxon>Formicidae</taxon>
        <taxon>Myrmicinae</taxon>
        <taxon>Acromyrmex</taxon>
    </lineage>
</organism>
<gene>
    <name evidence="1" type="primary">Trim45_0</name>
    <name evidence="1" type="ORF">G6Z77_0004281</name>
</gene>
<dbReference type="AlphaFoldDB" id="A0A836JZU3"/>
<keyword evidence="2" id="KW-1185">Reference proteome</keyword>
<dbReference type="OrthoDB" id="264520at2759"/>
<evidence type="ECO:0000313" key="2">
    <source>
        <dbReference type="Proteomes" id="UP000670152"/>
    </source>
</evidence>
<accession>A0A836JZU3</accession>
<name>A0A836JZU3_9HYME</name>
<feature type="non-terminal residue" evidence="1">
    <location>
        <position position="176"/>
    </location>
</feature>
<comment type="caution">
    <text evidence="1">The sequence shown here is derived from an EMBL/GenBank/DDBJ whole genome shotgun (WGS) entry which is preliminary data.</text>
</comment>
<proteinExistence type="predicted"/>
<evidence type="ECO:0000313" key="1">
    <source>
        <dbReference type="EMBL" id="KAG5326082.1"/>
    </source>
</evidence>
<reference evidence="1 2" key="1">
    <citation type="submission" date="2020-02" db="EMBL/GenBank/DDBJ databases">
        <title>Relaxed selection underlies rapid genomic changes in the transitions from sociality to social parasitism in ants.</title>
        <authorList>
            <person name="Bi X."/>
        </authorList>
    </citation>
    <scope>NUCLEOTIDE SEQUENCE [LARGE SCALE GENOMIC DNA]</scope>
    <source>
        <strain evidence="1">BGI-DK2014b</strain>
        <tissue evidence="1">Whole body</tissue>
    </source>
</reference>